<comment type="caution">
    <text evidence="1">The sequence shown here is derived from an EMBL/GenBank/DDBJ whole genome shotgun (WGS) entry which is preliminary data.</text>
</comment>
<protein>
    <submittedName>
        <fullName evidence="1">Uncharacterized protein</fullName>
    </submittedName>
</protein>
<proteinExistence type="predicted"/>
<dbReference type="Proteomes" id="UP000429958">
    <property type="component" value="Unassembled WGS sequence"/>
</dbReference>
<dbReference type="AlphaFoldDB" id="A0A7X2TE20"/>
<keyword evidence="2" id="KW-1185">Reference proteome</keyword>
<gene>
    <name evidence="1" type="ORF">FYJ39_13305</name>
</gene>
<reference evidence="1 2" key="1">
    <citation type="submission" date="2019-08" db="EMBL/GenBank/DDBJ databases">
        <title>In-depth cultivation of the pig gut microbiome towards novel bacterial diversity and tailored functional studies.</title>
        <authorList>
            <person name="Wylensek D."/>
            <person name="Hitch T.C.A."/>
            <person name="Clavel T."/>
        </authorList>
    </citation>
    <scope>NUCLEOTIDE SEQUENCE [LARGE SCALE GENOMIC DNA]</scope>
    <source>
        <strain evidence="1 2">WCA-389-WT-23D1</strain>
    </source>
</reference>
<organism evidence="1 2">
    <name type="scientific">Clostridium porci</name>
    <dbReference type="NCBI Taxonomy" id="2605778"/>
    <lineage>
        <taxon>Bacteria</taxon>
        <taxon>Bacillati</taxon>
        <taxon>Bacillota</taxon>
        <taxon>Clostridia</taxon>
        <taxon>Eubacteriales</taxon>
        <taxon>Clostridiaceae</taxon>
        <taxon>Clostridium</taxon>
    </lineage>
</organism>
<sequence>MRYFFITQDTGLPHSIQYRDFDIKGGRHLFLKADQERLNEMTVLYLDGKGEEARPDFIQRPVTMFSERLQDILEAYEPELIFKDVLLIHKEKELQYRYVHTLMDQLEAISQNSEFYPNGMEKRLILDGRKAAGHHLFLLENSRRRDPLVSLPLAESLLRRNCIGIRLEEVEVE</sequence>
<name>A0A7X2TE20_9CLOT</name>
<evidence type="ECO:0000313" key="1">
    <source>
        <dbReference type="EMBL" id="MSS37526.1"/>
    </source>
</evidence>
<dbReference type="RefSeq" id="WP_154472967.1">
    <property type="nucleotide sequence ID" value="NZ_VUMD01000011.1"/>
</dbReference>
<evidence type="ECO:0000313" key="2">
    <source>
        <dbReference type="Proteomes" id="UP000429958"/>
    </source>
</evidence>
<dbReference type="EMBL" id="VUMD01000011">
    <property type="protein sequence ID" value="MSS37526.1"/>
    <property type="molecule type" value="Genomic_DNA"/>
</dbReference>
<accession>A0A7X2TE20</accession>